<dbReference type="EMBL" id="JBEHCU010001717">
    <property type="protein sequence ID" value="KAL1403342.1"/>
    <property type="molecule type" value="Genomic_DNA"/>
</dbReference>
<gene>
    <name evidence="2" type="ORF">pipiens_000907</name>
</gene>
<evidence type="ECO:0000313" key="3">
    <source>
        <dbReference type="Proteomes" id="UP001562425"/>
    </source>
</evidence>
<feature type="region of interest" description="Disordered" evidence="1">
    <location>
        <begin position="22"/>
        <end position="45"/>
    </location>
</feature>
<proteinExistence type="predicted"/>
<evidence type="ECO:0000313" key="2">
    <source>
        <dbReference type="EMBL" id="KAL1403342.1"/>
    </source>
</evidence>
<dbReference type="AlphaFoldDB" id="A0ABD1DWQ1"/>
<keyword evidence="3" id="KW-1185">Reference proteome</keyword>
<reference evidence="2 3" key="1">
    <citation type="submission" date="2024-05" db="EMBL/GenBank/DDBJ databases">
        <title>Culex pipiens pipiens assembly and annotation.</title>
        <authorList>
            <person name="Alout H."/>
            <person name="Durand T."/>
        </authorList>
    </citation>
    <scope>NUCLEOTIDE SEQUENCE [LARGE SCALE GENOMIC DNA]</scope>
    <source>
        <strain evidence="2">HA-2024</strain>
        <tissue evidence="2">Whole body</tissue>
    </source>
</reference>
<organism evidence="2 3">
    <name type="scientific">Culex pipiens pipiens</name>
    <name type="common">Northern house mosquito</name>
    <dbReference type="NCBI Taxonomy" id="38569"/>
    <lineage>
        <taxon>Eukaryota</taxon>
        <taxon>Metazoa</taxon>
        <taxon>Ecdysozoa</taxon>
        <taxon>Arthropoda</taxon>
        <taxon>Hexapoda</taxon>
        <taxon>Insecta</taxon>
        <taxon>Pterygota</taxon>
        <taxon>Neoptera</taxon>
        <taxon>Endopterygota</taxon>
        <taxon>Diptera</taxon>
        <taxon>Nematocera</taxon>
        <taxon>Culicoidea</taxon>
        <taxon>Culicidae</taxon>
        <taxon>Culicinae</taxon>
        <taxon>Culicini</taxon>
        <taxon>Culex</taxon>
        <taxon>Culex</taxon>
    </lineage>
</organism>
<sequence>ATTRNGSRPLVRAACRVRHRPSVLPPDRRATPTRPPCPRCPPAATTRTVQTAKWVSVSSA</sequence>
<feature type="non-terminal residue" evidence="2">
    <location>
        <position position="60"/>
    </location>
</feature>
<feature type="non-terminal residue" evidence="2">
    <location>
        <position position="1"/>
    </location>
</feature>
<accession>A0ABD1DWQ1</accession>
<protein>
    <submittedName>
        <fullName evidence="2">Uncharacterized protein</fullName>
    </submittedName>
</protein>
<comment type="caution">
    <text evidence="2">The sequence shown here is derived from an EMBL/GenBank/DDBJ whole genome shotgun (WGS) entry which is preliminary data.</text>
</comment>
<dbReference type="Proteomes" id="UP001562425">
    <property type="component" value="Unassembled WGS sequence"/>
</dbReference>
<name>A0ABD1DWQ1_CULPP</name>
<evidence type="ECO:0000256" key="1">
    <source>
        <dbReference type="SAM" id="MobiDB-lite"/>
    </source>
</evidence>